<evidence type="ECO:0000313" key="2">
    <source>
        <dbReference type="EMBL" id="CAL1383751.1"/>
    </source>
</evidence>
<keyword evidence="3" id="KW-1185">Reference proteome</keyword>
<evidence type="ECO:0000259" key="1">
    <source>
        <dbReference type="Pfam" id="PF13456"/>
    </source>
</evidence>
<dbReference type="InterPro" id="IPR053151">
    <property type="entry name" value="RNase_H-like"/>
</dbReference>
<protein>
    <recommendedName>
        <fullName evidence="1">RNase H type-1 domain-containing protein</fullName>
    </recommendedName>
</protein>
<dbReference type="GO" id="GO:0004523">
    <property type="term" value="F:RNA-DNA hybrid ribonuclease activity"/>
    <property type="evidence" value="ECO:0007669"/>
    <property type="project" value="InterPro"/>
</dbReference>
<dbReference type="Pfam" id="PF13456">
    <property type="entry name" value="RVT_3"/>
    <property type="match status" value="1"/>
</dbReference>
<evidence type="ECO:0000313" key="3">
    <source>
        <dbReference type="Proteomes" id="UP001497516"/>
    </source>
</evidence>
<accession>A0AAV2ECN8</accession>
<dbReference type="EMBL" id="OZ034817">
    <property type="protein sequence ID" value="CAL1383751.1"/>
    <property type="molecule type" value="Genomic_DNA"/>
</dbReference>
<feature type="domain" description="RNase H type-1" evidence="1">
    <location>
        <begin position="71"/>
        <end position="190"/>
    </location>
</feature>
<sequence length="225" mass="25980">MLGEFLVALWYIWDQRNCHLWNKKKLEEWEILPRASNWLKDYLEKQSSPRLMARNEVQGWKPPQSAPVKINVDAACISDRGTGWGAVIRDGEGRFLFAGVRRSRTQWNPEEAEAMAIGFGLDLARRFGILEMEMESDCQGIIQQLQREEDRETESGLICAELRAVAQTLNHVQWNFVGRKFNGPAHLMAHVECDWESEEIWVDNPPQFLVTLLREDMGGNSNFAF</sequence>
<gene>
    <name evidence="2" type="ORF">LTRI10_LOCUS25005</name>
</gene>
<dbReference type="InterPro" id="IPR036397">
    <property type="entry name" value="RNaseH_sf"/>
</dbReference>
<organism evidence="2 3">
    <name type="scientific">Linum trigynum</name>
    <dbReference type="NCBI Taxonomy" id="586398"/>
    <lineage>
        <taxon>Eukaryota</taxon>
        <taxon>Viridiplantae</taxon>
        <taxon>Streptophyta</taxon>
        <taxon>Embryophyta</taxon>
        <taxon>Tracheophyta</taxon>
        <taxon>Spermatophyta</taxon>
        <taxon>Magnoliopsida</taxon>
        <taxon>eudicotyledons</taxon>
        <taxon>Gunneridae</taxon>
        <taxon>Pentapetalae</taxon>
        <taxon>rosids</taxon>
        <taxon>fabids</taxon>
        <taxon>Malpighiales</taxon>
        <taxon>Linaceae</taxon>
        <taxon>Linum</taxon>
    </lineage>
</organism>
<dbReference type="PANTHER" id="PTHR47723">
    <property type="entry name" value="OS05G0353850 PROTEIN"/>
    <property type="match status" value="1"/>
</dbReference>
<dbReference type="InterPro" id="IPR044730">
    <property type="entry name" value="RNase_H-like_dom_plant"/>
</dbReference>
<dbReference type="SUPFAM" id="SSF53098">
    <property type="entry name" value="Ribonuclease H-like"/>
    <property type="match status" value="1"/>
</dbReference>
<dbReference type="Proteomes" id="UP001497516">
    <property type="component" value="Chromosome 4"/>
</dbReference>
<proteinExistence type="predicted"/>
<dbReference type="AlphaFoldDB" id="A0AAV2ECN8"/>
<reference evidence="2 3" key="1">
    <citation type="submission" date="2024-04" db="EMBL/GenBank/DDBJ databases">
        <authorList>
            <person name="Fracassetti M."/>
        </authorList>
    </citation>
    <scope>NUCLEOTIDE SEQUENCE [LARGE SCALE GENOMIC DNA]</scope>
</reference>
<dbReference type="PANTHER" id="PTHR47723:SF21">
    <property type="entry name" value="POLYNUCLEOTIDYL TRANSFERASE, RIBONUCLEASE H-LIKE SUPERFAMILY PROTEIN"/>
    <property type="match status" value="1"/>
</dbReference>
<dbReference type="Gene3D" id="3.30.420.10">
    <property type="entry name" value="Ribonuclease H-like superfamily/Ribonuclease H"/>
    <property type="match status" value="1"/>
</dbReference>
<dbReference type="GO" id="GO:0003676">
    <property type="term" value="F:nucleic acid binding"/>
    <property type="evidence" value="ECO:0007669"/>
    <property type="project" value="InterPro"/>
</dbReference>
<dbReference type="InterPro" id="IPR012337">
    <property type="entry name" value="RNaseH-like_sf"/>
</dbReference>
<name>A0AAV2ECN8_9ROSI</name>
<dbReference type="CDD" id="cd06222">
    <property type="entry name" value="RNase_H_like"/>
    <property type="match status" value="1"/>
</dbReference>
<dbReference type="InterPro" id="IPR002156">
    <property type="entry name" value="RNaseH_domain"/>
</dbReference>